<dbReference type="OrthoDB" id="5418315at2"/>
<gene>
    <name evidence="1" type="ORF">CLG94_02610</name>
</gene>
<dbReference type="EMBL" id="NVQC01000012">
    <property type="protein sequence ID" value="PTL36789.1"/>
    <property type="molecule type" value="Genomic_DNA"/>
</dbReference>
<reference evidence="2" key="2">
    <citation type="journal article" date="2018" name="Environ. Microbiol.">
        <title>Bloom of a denitrifying methanotroph, 'Candidatus Methylomirabilis limnetica', in a deep stratified lake.</title>
        <authorList>
            <person name="Graf J.S."/>
            <person name="Mayr M.J."/>
            <person name="Marchant H.K."/>
            <person name="Tienken D."/>
            <person name="Hach P.F."/>
            <person name="Brand A."/>
            <person name="Schubert C.J."/>
            <person name="Kuypers M.M."/>
            <person name="Milucka J."/>
        </authorList>
    </citation>
    <scope>NUCLEOTIDE SEQUENCE [LARGE SCALE GENOMIC DNA]</scope>
    <source>
        <strain evidence="2">Zug</strain>
    </source>
</reference>
<name>A0A2T4U0A5_9BACT</name>
<sequence length="124" mass="13721">MGARAASTFTFAIERCALPIPNPCQAPLLHKSFRVPKPPLRPSLDRDAIDELIYRTTVLRTRLLLDPQARCGLRIGEVLSLTVACGTGRDAKPGWDFRHGVVEAIRRQGPPIKWGGLIPGHFCR</sequence>
<reference evidence="1 2" key="1">
    <citation type="submission" date="2017-09" db="EMBL/GenBank/DDBJ databases">
        <title>Bloom of a denitrifying methanotroph, Candidatus Methylomirabilis limnetica, in a deep stratified lake.</title>
        <authorList>
            <person name="Graf J.S."/>
            <person name="Marchant H.K."/>
            <person name="Tienken D."/>
            <person name="Hach P.F."/>
            <person name="Brand A."/>
            <person name="Schubert C.J."/>
            <person name="Kuypers M.M."/>
            <person name="Milucka J."/>
        </authorList>
    </citation>
    <scope>NUCLEOTIDE SEQUENCE [LARGE SCALE GENOMIC DNA]</scope>
    <source>
        <strain evidence="1 2">Zug</strain>
    </source>
</reference>
<comment type="caution">
    <text evidence="1">The sequence shown here is derived from an EMBL/GenBank/DDBJ whole genome shotgun (WGS) entry which is preliminary data.</text>
</comment>
<evidence type="ECO:0000313" key="1">
    <source>
        <dbReference type="EMBL" id="PTL36789.1"/>
    </source>
</evidence>
<proteinExistence type="predicted"/>
<dbReference type="AlphaFoldDB" id="A0A2T4U0A5"/>
<organism evidence="1 2">
    <name type="scientific">Candidatus Methylomirabilis limnetica</name>
    <dbReference type="NCBI Taxonomy" id="2033718"/>
    <lineage>
        <taxon>Bacteria</taxon>
        <taxon>Candidatus Methylomirabilota</taxon>
        <taxon>Candidatus Methylomirabilia</taxon>
        <taxon>Candidatus Methylomirabilales</taxon>
        <taxon>Candidatus Methylomirabilaceae</taxon>
        <taxon>Candidatus Methylomirabilis</taxon>
    </lineage>
</organism>
<keyword evidence="2" id="KW-1185">Reference proteome</keyword>
<evidence type="ECO:0000313" key="2">
    <source>
        <dbReference type="Proteomes" id="UP000241436"/>
    </source>
</evidence>
<evidence type="ECO:0008006" key="3">
    <source>
        <dbReference type="Google" id="ProtNLM"/>
    </source>
</evidence>
<protein>
    <recommendedName>
        <fullName evidence="3">Tyr recombinase domain-containing protein</fullName>
    </recommendedName>
</protein>
<dbReference type="RefSeq" id="WP_161953978.1">
    <property type="nucleotide sequence ID" value="NZ_NVQC01000012.1"/>
</dbReference>
<accession>A0A2T4U0A5</accession>
<dbReference type="Proteomes" id="UP000241436">
    <property type="component" value="Unassembled WGS sequence"/>
</dbReference>